<dbReference type="InterPro" id="IPR013216">
    <property type="entry name" value="Methyltransf_11"/>
</dbReference>
<dbReference type="Proteomes" id="UP000744769">
    <property type="component" value="Unassembled WGS sequence"/>
</dbReference>
<dbReference type="GO" id="GO:0008757">
    <property type="term" value="F:S-adenosylmethionine-dependent methyltransferase activity"/>
    <property type="evidence" value="ECO:0007669"/>
    <property type="project" value="InterPro"/>
</dbReference>
<evidence type="ECO:0000259" key="4">
    <source>
        <dbReference type="Pfam" id="PF08241"/>
    </source>
</evidence>
<dbReference type="GO" id="GO:0032259">
    <property type="term" value="P:methylation"/>
    <property type="evidence" value="ECO:0007669"/>
    <property type="project" value="UniProtKB-KW"/>
</dbReference>
<organism evidence="5 6">
    <name type="scientific">Metallococcus carri</name>
    <dbReference type="NCBI Taxonomy" id="1656884"/>
    <lineage>
        <taxon>Bacteria</taxon>
        <taxon>Bacillati</taxon>
        <taxon>Actinomycetota</taxon>
        <taxon>Actinomycetes</taxon>
        <taxon>Micrococcales</taxon>
        <taxon>Dermacoccaceae</taxon>
        <taxon>Metallococcus</taxon>
    </lineage>
</organism>
<dbReference type="Pfam" id="PF08241">
    <property type="entry name" value="Methyltransf_11"/>
    <property type="match status" value="1"/>
</dbReference>
<reference evidence="5" key="1">
    <citation type="submission" date="2020-03" db="EMBL/GenBank/DDBJ databases">
        <title>Draft sequencing of Calidifontibacter sp. DB0510.</title>
        <authorList>
            <person name="Kim D.-U."/>
        </authorList>
    </citation>
    <scope>NUCLEOTIDE SEQUENCE</scope>
    <source>
        <strain evidence="5">DB0510</strain>
    </source>
</reference>
<keyword evidence="6" id="KW-1185">Reference proteome</keyword>
<keyword evidence="3" id="KW-0808">Transferase</keyword>
<dbReference type="SUPFAM" id="SSF53335">
    <property type="entry name" value="S-adenosyl-L-methionine-dependent methyltransferases"/>
    <property type="match status" value="1"/>
</dbReference>
<comment type="caution">
    <text evidence="5">The sequence shown here is derived from an EMBL/GenBank/DDBJ whole genome shotgun (WGS) entry which is preliminary data.</text>
</comment>
<sequence length="247" mass="26644">MELDKESLRLSFGAGAADYDRVRPRWTGEALSWLAGAPSGAIDVLDLGCGTGIGARTLADLGHRVVAVDPDAGMLSVLRAEAGDRLRVEQGSAERIPLPDNSVDAVVVLQAWHWFDPEVAAVEVARVLRPAGVLGAGWNVWDSVNPWLGELAEAVEEPWRMHADEEDLALDPLAGFGPWEGARFANPLRQSVNDFVAHMATLSWIATHPERDRLLGAARGVAERAADADGMVDFPQLSRCARTRRAA</sequence>
<evidence type="ECO:0000313" key="5">
    <source>
        <dbReference type="EMBL" id="NHN57442.1"/>
    </source>
</evidence>
<dbReference type="CDD" id="cd02440">
    <property type="entry name" value="AdoMet_MTases"/>
    <property type="match status" value="1"/>
</dbReference>
<dbReference type="InterPro" id="IPR029063">
    <property type="entry name" value="SAM-dependent_MTases_sf"/>
</dbReference>
<comment type="similarity">
    <text evidence="1">Belongs to the methyltransferase superfamily.</text>
</comment>
<accession>A0A967B3P6</accession>
<feature type="domain" description="Methyltransferase type 11" evidence="4">
    <location>
        <begin position="45"/>
        <end position="134"/>
    </location>
</feature>
<evidence type="ECO:0000256" key="2">
    <source>
        <dbReference type="ARBA" id="ARBA00022603"/>
    </source>
</evidence>
<evidence type="ECO:0000256" key="1">
    <source>
        <dbReference type="ARBA" id="ARBA00008361"/>
    </source>
</evidence>
<dbReference type="PANTHER" id="PTHR44942:SF4">
    <property type="entry name" value="METHYLTRANSFERASE TYPE 11 DOMAIN-CONTAINING PROTEIN"/>
    <property type="match status" value="1"/>
</dbReference>
<dbReference type="PANTHER" id="PTHR44942">
    <property type="entry name" value="METHYLTRANSF_11 DOMAIN-CONTAINING PROTEIN"/>
    <property type="match status" value="1"/>
</dbReference>
<evidence type="ECO:0000313" key="6">
    <source>
        <dbReference type="Proteomes" id="UP000744769"/>
    </source>
</evidence>
<dbReference type="RefSeq" id="WP_166198777.1">
    <property type="nucleotide sequence ID" value="NZ_JAAOIV010000017.1"/>
</dbReference>
<dbReference type="Gene3D" id="3.40.50.150">
    <property type="entry name" value="Vaccinia Virus protein VP39"/>
    <property type="match status" value="1"/>
</dbReference>
<proteinExistence type="inferred from homology"/>
<dbReference type="AlphaFoldDB" id="A0A967B3P6"/>
<keyword evidence="2 5" id="KW-0489">Methyltransferase</keyword>
<gene>
    <name evidence="5" type="ORF">G9U51_16870</name>
</gene>
<protein>
    <submittedName>
        <fullName evidence="5">Class I SAM-dependent methyltransferase</fullName>
    </submittedName>
</protein>
<dbReference type="EMBL" id="JAAOIV010000017">
    <property type="protein sequence ID" value="NHN57442.1"/>
    <property type="molecule type" value="Genomic_DNA"/>
</dbReference>
<name>A0A967B3P6_9MICO</name>
<dbReference type="InterPro" id="IPR051052">
    <property type="entry name" value="Diverse_substrate_MTase"/>
</dbReference>
<evidence type="ECO:0000256" key="3">
    <source>
        <dbReference type="ARBA" id="ARBA00022679"/>
    </source>
</evidence>